<protein>
    <submittedName>
        <fullName evidence="2">Transposase</fullName>
    </submittedName>
</protein>
<dbReference type="InterPro" id="IPR036397">
    <property type="entry name" value="RNaseH_sf"/>
</dbReference>
<feature type="domain" description="Integrase catalytic" evidence="1">
    <location>
        <begin position="79"/>
        <end position="254"/>
    </location>
</feature>
<dbReference type="InterPro" id="IPR009057">
    <property type="entry name" value="Homeodomain-like_sf"/>
</dbReference>
<dbReference type="Pfam" id="PF13551">
    <property type="entry name" value="HTH_29"/>
    <property type="match status" value="1"/>
</dbReference>
<dbReference type="EMBL" id="DRMH01000034">
    <property type="protein sequence ID" value="HFC97436.1"/>
    <property type="molecule type" value="Genomic_DNA"/>
</dbReference>
<dbReference type="Pfam" id="PF13683">
    <property type="entry name" value="rve_3"/>
    <property type="match status" value="1"/>
</dbReference>
<comment type="caution">
    <text evidence="2">The sequence shown here is derived from an EMBL/GenBank/DDBJ whole genome shotgun (WGS) entry which is preliminary data.</text>
</comment>
<evidence type="ECO:0000313" key="2">
    <source>
        <dbReference type="EMBL" id="HFC97436.1"/>
    </source>
</evidence>
<dbReference type="PANTHER" id="PTHR46889">
    <property type="entry name" value="TRANSPOSASE INSF FOR INSERTION SEQUENCE IS3B-RELATED"/>
    <property type="match status" value="1"/>
</dbReference>
<sequence>MTTQEKLIKNKLGLLELAAYLKNVSEACRVMGFSRDTFYRIKKAYEEGGIEALYEKIRRKPNLKNRVSEEVERAVVELALEDPSLGQKRVSDELRKRGIFVSPAGVRSITYSKVAFAKLYTSKHPINSADLLNDRVIPFFEEHGLSVLRILTDRGTEFCGRIDRHEYELFLALNDIEHTKTKAKNPQTNGICERFHRTIKEEFYSIALRRKLYRSLEELQEDLDLWIEKYNRQRPHQGKYCEGKTPMETFLGNVPLAKEKIHSNVEVDFGF</sequence>
<evidence type="ECO:0000259" key="1">
    <source>
        <dbReference type="PROSITE" id="PS50994"/>
    </source>
</evidence>
<proteinExistence type="predicted"/>
<dbReference type="SUPFAM" id="SSF46689">
    <property type="entry name" value="Homeodomain-like"/>
    <property type="match status" value="1"/>
</dbReference>
<dbReference type="Gene3D" id="3.30.420.10">
    <property type="entry name" value="Ribonuclease H-like superfamily/Ribonuclease H"/>
    <property type="match status" value="1"/>
</dbReference>
<gene>
    <name evidence="2" type="ORF">ENJ40_03115</name>
</gene>
<dbReference type="PROSITE" id="PS50994">
    <property type="entry name" value="INTEGRASE"/>
    <property type="match status" value="1"/>
</dbReference>
<dbReference type="Proteomes" id="UP000886043">
    <property type="component" value="Unassembled WGS sequence"/>
</dbReference>
<dbReference type="PANTHER" id="PTHR46889:SF4">
    <property type="entry name" value="TRANSPOSASE INSO FOR INSERTION SEQUENCE ELEMENT IS911B-RELATED"/>
    <property type="match status" value="1"/>
</dbReference>
<organism evidence="2">
    <name type="scientific">Thermosulfurimonas dismutans</name>
    <dbReference type="NCBI Taxonomy" id="999894"/>
    <lineage>
        <taxon>Bacteria</taxon>
        <taxon>Pseudomonadati</taxon>
        <taxon>Thermodesulfobacteriota</taxon>
        <taxon>Thermodesulfobacteria</taxon>
        <taxon>Thermodesulfobacteriales</taxon>
        <taxon>Thermodesulfobacteriaceae</taxon>
        <taxon>Thermosulfurimonas</taxon>
    </lineage>
</organism>
<dbReference type="GO" id="GO:0015074">
    <property type="term" value="P:DNA integration"/>
    <property type="evidence" value="ECO:0007669"/>
    <property type="project" value="InterPro"/>
</dbReference>
<dbReference type="SUPFAM" id="SSF53098">
    <property type="entry name" value="Ribonuclease H-like"/>
    <property type="match status" value="1"/>
</dbReference>
<dbReference type="InterPro" id="IPR050900">
    <property type="entry name" value="Transposase_IS3/IS150/IS904"/>
</dbReference>
<dbReference type="InterPro" id="IPR012337">
    <property type="entry name" value="RNaseH-like_sf"/>
</dbReference>
<dbReference type="GO" id="GO:0003676">
    <property type="term" value="F:nucleic acid binding"/>
    <property type="evidence" value="ECO:0007669"/>
    <property type="project" value="InterPro"/>
</dbReference>
<dbReference type="InterPro" id="IPR001584">
    <property type="entry name" value="Integrase_cat-core"/>
</dbReference>
<reference evidence="2" key="1">
    <citation type="journal article" date="2020" name="mSystems">
        <title>Genome- and Community-Level Interaction Insights into Carbon Utilization and Element Cycling Functions of Hydrothermarchaeota in Hydrothermal Sediment.</title>
        <authorList>
            <person name="Zhou Z."/>
            <person name="Liu Y."/>
            <person name="Xu W."/>
            <person name="Pan J."/>
            <person name="Luo Z.H."/>
            <person name="Li M."/>
        </authorList>
    </citation>
    <scope>NUCLEOTIDE SEQUENCE [LARGE SCALE GENOMIC DNA]</scope>
    <source>
        <strain evidence="2">HyVt-483</strain>
    </source>
</reference>
<accession>A0A7C3CK17</accession>
<name>A0A7C3CK17_9BACT</name>
<dbReference type="AlphaFoldDB" id="A0A7C3CK17"/>